<dbReference type="STRING" id="644295.Metev_0871"/>
<evidence type="ECO:0000313" key="2">
    <source>
        <dbReference type="EMBL" id="ADI73769.1"/>
    </source>
</evidence>
<organism evidence="2 3">
    <name type="scientific">Methanohalobium evestigatum (strain ATCC BAA-1072 / DSM 3721 / NBRC 107634 / OCM 161 / Z-7303)</name>
    <dbReference type="NCBI Taxonomy" id="644295"/>
    <lineage>
        <taxon>Archaea</taxon>
        <taxon>Methanobacteriati</taxon>
        <taxon>Methanobacteriota</taxon>
        <taxon>Stenosarchaea group</taxon>
        <taxon>Methanomicrobia</taxon>
        <taxon>Methanosarcinales</taxon>
        <taxon>Methanosarcinaceae</taxon>
        <taxon>Methanohalobium</taxon>
    </lineage>
</organism>
<dbReference type="OrthoDB" id="125660at2157"/>
<dbReference type="RefSeq" id="WP_013194337.1">
    <property type="nucleotide sequence ID" value="NC_014253.1"/>
</dbReference>
<gene>
    <name evidence="2" type="ordered locus">Metev_0871</name>
</gene>
<evidence type="ECO:0000256" key="1">
    <source>
        <dbReference type="SAM" id="MobiDB-lite"/>
    </source>
</evidence>
<dbReference type="GeneID" id="9346499"/>
<dbReference type="HOGENOM" id="CLU_1665535_0_0_2"/>
<accession>D7E8U8</accession>
<reference evidence="2 3" key="1">
    <citation type="submission" date="2010-06" db="EMBL/GenBank/DDBJ databases">
        <title>Complete sequence chromosome of Methanohalobium evestigatum Z-7303.</title>
        <authorList>
            <consortium name="US DOE Joint Genome Institute"/>
            <person name="Lucas S."/>
            <person name="Copeland A."/>
            <person name="Lapidus A."/>
            <person name="Cheng J.-F."/>
            <person name="Bruce D."/>
            <person name="Goodwin L."/>
            <person name="Pitluck S."/>
            <person name="Saunders E."/>
            <person name="Detter J.C."/>
            <person name="Han C."/>
            <person name="Tapia R."/>
            <person name="Land M."/>
            <person name="Hauser L."/>
            <person name="Kyrpides N."/>
            <person name="Mikhailova N."/>
            <person name="Sieprawska-Lupa M."/>
            <person name="Whitman W.B."/>
            <person name="Anderson I."/>
            <person name="Woyke T."/>
        </authorList>
    </citation>
    <scope>NUCLEOTIDE SEQUENCE [LARGE SCALE GENOMIC DNA]</scope>
    <source>
        <strain evidence="3">ATCC BAA-1072 / DSM 3721 / NBRC 107634 / OCM 161 / Z-7303</strain>
    </source>
</reference>
<keyword evidence="3" id="KW-1185">Reference proteome</keyword>
<protein>
    <submittedName>
        <fullName evidence="2">Uncharacterized protein</fullName>
    </submittedName>
</protein>
<sequence length="175" mass="20771">MSNIWTKFIHKKDTDDKNKDNSFLDELERFIGNSTNHNHNFKKEDEFSELEKNENYSEDGYGQEPNEDIEIIKWSSKSHYGHELQDETYPDDVVRLVKTQNGCLYLKYSIVSEEVDDVPVESVKEAVSIIEEDNNTTEEVYPDNPELKWNKIKDIRHQYEDVMVKNKKDNELYIN</sequence>
<dbReference type="KEGG" id="mev:Metev_0871"/>
<proteinExistence type="predicted"/>
<evidence type="ECO:0000313" key="3">
    <source>
        <dbReference type="Proteomes" id="UP000000391"/>
    </source>
</evidence>
<name>D7E8U8_METEZ</name>
<feature type="compositionally biased region" description="Basic and acidic residues" evidence="1">
    <location>
        <begin position="41"/>
        <end position="55"/>
    </location>
</feature>
<dbReference type="EMBL" id="CP002069">
    <property type="protein sequence ID" value="ADI73769.1"/>
    <property type="molecule type" value="Genomic_DNA"/>
</dbReference>
<dbReference type="Proteomes" id="UP000000391">
    <property type="component" value="Chromosome"/>
</dbReference>
<dbReference type="AlphaFoldDB" id="D7E8U8"/>
<feature type="region of interest" description="Disordered" evidence="1">
    <location>
        <begin position="38"/>
        <end position="64"/>
    </location>
</feature>